<evidence type="ECO:0000313" key="1">
    <source>
        <dbReference type="EMBL" id="TFK75148.1"/>
    </source>
</evidence>
<gene>
    <name evidence="1" type="ORF">BDN72DRAFT_787740</name>
</gene>
<sequence>MAPKSSTKGSSKPHKEKKPQAESTKPSTKPPAAAKPAPTGSKRKATSDDVAGDSDPPKKAKPDVDTAPLKKQKKSTIVQEQETEPSPKRRKVEEGTAEVKKATGTKSKSKDKGPLPKSISRTEAKSASAPQKERGKHAKSKPEPVVSKKKTQRAASPEDVASGPSDSDASGSENEDGAEEDEGDDEDLHGFSSENDEDSSDEEDFANKPSAFELDKLPTIAKDDETVKRKLERAKRQNTGDRGVICISRLPHGFYEDQLKGYFSQFGDVTRLRVSRNKKTGKSKHYGFIEFDSSAVAQIVAETMDNYLIMGHILRCKVVPKDKIHPQLWMGANRKYRRVPADRIVRLEHNKARTQEEQGRANERLLKRQEARKRKLKEAGIKYDFDAVSYKKVVTSST</sequence>
<protein>
    <submittedName>
        <fullName evidence="1">Uncharacterized protein</fullName>
    </submittedName>
</protein>
<dbReference type="EMBL" id="ML208264">
    <property type="protein sequence ID" value="TFK75148.1"/>
    <property type="molecule type" value="Genomic_DNA"/>
</dbReference>
<accession>A0ACD3BAN3</accession>
<dbReference type="Proteomes" id="UP000308600">
    <property type="component" value="Unassembled WGS sequence"/>
</dbReference>
<keyword evidence="2" id="KW-1185">Reference proteome</keyword>
<name>A0ACD3BAN3_9AGAR</name>
<evidence type="ECO:0000313" key="2">
    <source>
        <dbReference type="Proteomes" id="UP000308600"/>
    </source>
</evidence>
<reference evidence="1 2" key="1">
    <citation type="journal article" date="2019" name="Nat. Ecol. Evol.">
        <title>Megaphylogeny resolves global patterns of mushroom evolution.</title>
        <authorList>
            <person name="Varga T."/>
            <person name="Krizsan K."/>
            <person name="Foldi C."/>
            <person name="Dima B."/>
            <person name="Sanchez-Garcia M."/>
            <person name="Sanchez-Ramirez S."/>
            <person name="Szollosi G.J."/>
            <person name="Szarkandi J.G."/>
            <person name="Papp V."/>
            <person name="Albert L."/>
            <person name="Andreopoulos W."/>
            <person name="Angelini C."/>
            <person name="Antonin V."/>
            <person name="Barry K.W."/>
            <person name="Bougher N.L."/>
            <person name="Buchanan P."/>
            <person name="Buyck B."/>
            <person name="Bense V."/>
            <person name="Catcheside P."/>
            <person name="Chovatia M."/>
            <person name="Cooper J."/>
            <person name="Damon W."/>
            <person name="Desjardin D."/>
            <person name="Finy P."/>
            <person name="Geml J."/>
            <person name="Haridas S."/>
            <person name="Hughes K."/>
            <person name="Justo A."/>
            <person name="Karasinski D."/>
            <person name="Kautmanova I."/>
            <person name="Kiss B."/>
            <person name="Kocsube S."/>
            <person name="Kotiranta H."/>
            <person name="LaButti K.M."/>
            <person name="Lechner B.E."/>
            <person name="Liimatainen K."/>
            <person name="Lipzen A."/>
            <person name="Lukacs Z."/>
            <person name="Mihaltcheva S."/>
            <person name="Morgado L.N."/>
            <person name="Niskanen T."/>
            <person name="Noordeloos M.E."/>
            <person name="Ohm R.A."/>
            <person name="Ortiz-Santana B."/>
            <person name="Ovrebo C."/>
            <person name="Racz N."/>
            <person name="Riley R."/>
            <person name="Savchenko A."/>
            <person name="Shiryaev A."/>
            <person name="Soop K."/>
            <person name="Spirin V."/>
            <person name="Szebenyi C."/>
            <person name="Tomsovsky M."/>
            <person name="Tulloss R.E."/>
            <person name="Uehling J."/>
            <person name="Grigoriev I.V."/>
            <person name="Vagvolgyi C."/>
            <person name="Papp T."/>
            <person name="Martin F.M."/>
            <person name="Miettinen O."/>
            <person name="Hibbett D.S."/>
            <person name="Nagy L.G."/>
        </authorList>
    </citation>
    <scope>NUCLEOTIDE SEQUENCE [LARGE SCALE GENOMIC DNA]</scope>
    <source>
        <strain evidence="1 2">NL-1719</strain>
    </source>
</reference>
<organism evidence="1 2">
    <name type="scientific">Pluteus cervinus</name>
    <dbReference type="NCBI Taxonomy" id="181527"/>
    <lineage>
        <taxon>Eukaryota</taxon>
        <taxon>Fungi</taxon>
        <taxon>Dikarya</taxon>
        <taxon>Basidiomycota</taxon>
        <taxon>Agaricomycotina</taxon>
        <taxon>Agaricomycetes</taxon>
        <taxon>Agaricomycetidae</taxon>
        <taxon>Agaricales</taxon>
        <taxon>Pluteineae</taxon>
        <taxon>Pluteaceae</taxon>
        <taxon>Pluteus</taxon>
    </lineage>
</organism>
<proteinExistence type="predicted"/>